<keyword evidence="7 9" id="KW-0472">Membrane</keyword>
<evidence type="ECO:0000256" key="7">
    <source>
        <dbReference type="ARBA" id="ARBA00023136"/>
    </source>
</evidence>
<feature type="domain" description="Tripartite ATP-independent periplasmic transporters DctQ component" evidence="10">
    <location>
        <begin position="23"/>
        <end position="153"/>
    </location>
</feature>
<dbReference type="GO" id="GO:0005886">
    <property type="term" value="C:plasma membrane"/>
    <property type="evidence" value="ECO:0007669"/>
    <property type="project" value="UniProtKB-SubCell"/>
</dbReference>
<evidence type="ECO:0000256" key="3">
    <source>
        <dbReference type="ARBA" id="ARBA00022475"/>
    </source>
</evidence>
<keyword evidence="3" id="KW-1003">Cell membrane</keyword>
<dbReference type="GO" id="GO:0015740">
    <property type="term" value="P:C4-dicarboxylate transport"/>
    <property type="evidence" value="ECO:0007669"/>
    <property type="project" value="TreeGrafter"/>
</dbReference>
<dbReference type="PANTHER" id="PTHR35011:SF10">
    <property type="entry name" value="TRAP TRANSPORTER SMALL PERMEASE PROTEIN"/>
    <property type="match status" value="1"/>
</dbReference>
<dbReference type="STRING" id="1229727.Ga0080559_TMP4117"/>
<feature type="transmembrane region" description="Helical" evidence="9">
    <location>
        <begin position="84"/>
        <end position="107"/>
    </location>
</feature>
<keyword evidence="4 9" id="KW-0997">Cell inner membrane</keyword>
<dbReference type="Pfam" id="PF04290">
    <property type="entry name" value="DctQ"/>
    <property type="match status" value="1"/>
</dbReference>
<comment type="function">
    <text evidence="9">Part of the tripartite ATP-independent periplasmic (TRAP) transport system.</text>
</comment>
<gene>
    <name evidence="11" type="ORF">Ga0080559_TMP4117</name>
</gene>
<comment type="subunit">
    <text evidence="9">The complex comprises the extracytoplasmic solute receptor protein and the two transmembrane proteins.</text>
</comment>
<keyword evidence="12" id="KW-1185">Reference proteome</keyword>
<evidence type="ECO:0000313" key="12">
    <source>
        <dbReference type="Proteomes" id="UP000186559"/>
    </source>
</evidence>
<evidence type="ECO:0000256" key="8">
    <source>
        <dbReference type="ARBA" id="ARBA00038436"/>
    </source>
</evidence>
<feature type="transmembrane region" description="Helical" evidence="9">
    <location>
        <begin position="12"/>
        <end position="37"/>
    </location>
</feature>
<name>A0A1U7D9V8_9RHOB</name>
<evidence type="ECO:0000256" key="9">
    <source>
        <dbReference type="RuleBase" id="RU369079"/>
    </source>
</evidence>
<dbReference type="InterPro" id="IPR007387">
    <property type="entry name" value="TRAP_DctQ"/>
</dbReference>
<evidence type="ECO:0000313" key="11">
    <source>
        <dbReference type="EMBL" id="APX24913.1"/>
    </source>
</evidence>
<evidence type="ECO:0000256" key="5">
    <source>
        <dbReference type="ARBA" id="ARBA00022692"/>
    </source>
</evidence>
<evidence type="ECO:0000256" key="1">
    <source>
        <dbReference type="ARBA" id="ARBA00004429"/>
    </source>
</evidence>
<accession>A0A1U7D9V8</accession>
<proteinExistence type="inferred from homology"/>
<protein>
    <recommendedName>
        <fullName evidence="9">TRAP transporter small permease protein</fullName>
    </recommendedName>
</protein>
<dbReference type="PANTHER" id="PTHR35011">
    <property type="entry name" value="2,3-DIKETO-L-GULONATE TRAP TRANSPORTER SMALL PERMEASE PROTEIN YIAM"/>
    <property type="match status" value="1"/>
</dbReference>
<dbReference type="OrthoDB" id="4250245at2"/>
<comment type="subcellular location">
    <subcellularLocation>
        <location evidence="1 9">Cell inner membrane</location>
        <topology evidence="1 9">Multi-pass membrane protein</topology>
    </subcellularLocation>
</comment>
<dbReference type="AlphaFoldDB" id="A0A1U7D9V8"/>
<keyword evidence="5 9" id="KW-0812">Transmembrane</keyword>
<dbReference type="KEGG" id="tpro:Ga0080559_TMP4117"/>
<evidence type="ECO:0000256" key="4">
    <source>
        <dbReference type="ARBA" id="ARBA00022519"/>
    </source>
</evidence>
<feature type="transmembrane region" description="Helical" evidence="9">
    <location>
        <begin position="43"/>
        <end position="63"/>
    </location>
</feature>
<evidence type="ECO:0000256" key="6">
    <source>
        <dbReference type="ARBA" id="ARBA00022989"/>
    </source>
</evidence>
<dbReference type="Proteomes" id="UP000186559">
    <property type="component" value="Chromosome"/>
</dbReference>
<dbReference type="RefSeq" id="WP_017468836.1">
    <property type="nucleotide sequence ID" value="NZ_BMEW01000001.1"/>
</dbReference>
<dbReference type="GO" id="GO:0022857">
    <property type="term" value="F:transmembrane transporter activity"/>
    <property type="evidence" value="ECO:0007669"/>
    <property type="project" value="UniProtKB-UniRule"/>
</dbReference>
<sequence length="171" mass="19393">MGLVLKRLEQAAMLIAMVSITLIMLIVSFDAILRYVFNAPLQWSYELVGYYLMVVGIYFALSGTFTSGDHVNITLVRDMLPKRFLAWIDVVWCLVSAGIFALLTLGTWRNVADAWTHNEFIPGYISWPSWLSHLWIPLGAALLVVRLLYHVVILATRGHDDDVEDHGEPME</sequence>
<dbReference type="EMBL" id="CP014796">
    <property type="protein sequence ID" value="APX24913.1"/>
    <property type="molecule type" value="Genomic_DNA"/>
</dbReference>
<comment type="similarity">
    <text evidence="8 9">Belongs to the TRAP transporter small permease family.</text>
</comment>
<feature type="transmembrane region" description="Helical" evidence="9">
    <location>
        <begin position="127"/>
        <end position="149"/>
    </location>
</feature>
<evidence type="ECO:0000259" key="10">
    <source>
        <dbReference type="Pfam" id="PF04290"/>
    </source>
</evidence>
<reference evidence="11 12" key="1">
    <citation type="submission" date="2016-03" db="EMBL/GenBank/DDBJ databases">
        <title>Deep-sea bacteria in the southern Pacific.</title>
        <authorList>
            <person name="Tang K."/>
        </authorList>
    </citation>
    <scope>NUCLEOTIDE SEQUENCE [LARGE SCALE GENOMIC DNA]</scope>
    <source>
        <strain evidence="11 12">JLT2016</strain>
    </source>
</reference>
<dbReference type="InterPro" id="IPR055348">
    <property type="entry name" value="DctQ"/>
</dbReference>
<keyword evidence="6 9" id="KW-1133">Transmembrane helix</keyword>
<organism evidence="11 12">
    <name type="scientific">Salipiger profundus</name>
    <dbReference type="NCBI Taxonomy" id="1229727"/>
    <lineage>
        <taxon>Bacteria</taxon>
        <taxon>Pseudomonadati</taxon>
        <taxon>Pseudomonadota</taxon>
        <taxon>Alphaproteobacteria</taxon>
        <taxon>Rhodobacterales</taxon>
        <taxon>Roseobacteraceae</taxon>
        <taxon>Salipiger</taxon>
    </lineage>
</organism>
<evidence type="ECO:0000256" key="2">
    <source>
        <dbReference type="ARBA" id="ARBA00022448"/>
    </source>
</evidence>
<keyword evidence="2 9" id="KW-0813">Transport</keyword>